<dbReference type="PANTHER" id="PTHR44688">
    <property type="entry name" value="DNA-BINDING TRANSCRIPTIONAL ACTIVATOR DEVR_DOSR"/>
    <property type="match status" value="1"/>
</dbReference>
<feature type="domain" description="HTH luxR-type" evidence="4">
    <location>
        <begin position="832"/>
        <end position="897"/>
    </location>
</feature>
<dbReference type="InterPro" id="IPR016032">
    <property type="entry name" value="Sig_transdc_resp-reg_C-effctor"/>
</dbReference>
<dbReference type="InterPro" id="IPR059106">
    <property type="entry name" value="WHD_MalT"/>
</dbReference>
<evidence type="ECO:0000313" key="6">
    <source>
        <dbReference type="Proteomes" id="UP001500886"/>
    </source>
</evidence>
<keyword evidence="3" id="KW-0804">Transcription</keyword>
<dbReference type="Proteomes" id="UP001500886">
    <property type="component" value="Unassembled WGS sequence"/>
</dbReference>
<dbReference type="Pfam" id="PF25873">
    <property type="entry name" value="WHD_MalT"/>
    <property type="match status" value="1"/>
</dbReference>
<evidence type="ECO:0000313" key="5">
    <source>
        <dbReference type="EMBL" id="GAA2716833.1"/>
    </source>
</evidence>
<dbReference type="RefSeq" id="WP_344435550.1">
    <property type="nucleotide sequence ID" value="NZ_BAAASL010000009.1"/>
</dbReference>
<dbReference type="InterPro" id="IPR000792">
    <property type="entry name" value="Tscrpt_reg_LuxR_C"/>
</dbReference>
<gene>
    <name evidence="5" type="ORF">GCM10010315_28730</name>
</gene>
<dbReference type="InterPro" id="IPR011990">
    <property type="entry name" value="TPR-like_helical_dom_sf"/>
</dbReference>
<comment type="caution">
    <text evidence="5">The sequence shown here is derived from an EMBL/GenBank/DDBJ whole genome shotgun (WGS) entry which is preliminary data.</text>
</comment>
<accession>A0ABP6G6F2</accession>
<dbReference type="PRINTS" id="PR00038">
    <property type="entry name" value="HTHLUXR"/>
</dbReference>
<dbReference type="InterPro" id="IPR027417">
    <property type="entry name" value="P-loop_NTPase"/>
</dbReference>
<dbReference type="Gene3D" id="1.10.10.10">
    <property type="entry name" value="Winged helix-like DNA-binding domain superfamily/Winged helix DNA-binding domain"/>
    <property type="match status" value="1"/>
</dbReference>
<name>A0ABP6G6F2_9ACTN</name>
<proteinExistence type="predicted"/>
<evidence type="ECO:0000256" key="1">
    <source>
        <dbReference type="ARBA" id="ARBA00023015"/>
    </source>
</evidence>
<dbReference type="InterPro" id="IPR041664">
    <property type="entry name" value="AAA_16"/>
</dbReference>
<dbReference type="InterPro" id="IPR036388">
    <property type="entry name" value="WH-like_DNA-bd_sf"/>
</dbReference>
<keyword evidence="1" id="KW-0805">Transcription regulation</keyword>
<dbReference type="InterPro" id="IPR041617">
    <property type="entry name" value="TPR_MalT"/>
</dbReference>
<dbReference type="SUPFAM" id="SSF46894">
    <property type="entry name" value="C-terminal effector domain of the bipartite response regulators"/>
    <property type="match status" value="1"/>
</dbReference>
<evidence type="ECO:0000259" key="4">
    <source>
        <dbReference type="PROSITE" id="PS50043"/>
    </source>
</evidence>
<dbReference type="Pfam" id="PF17874">
    <property type="entry name" value="TPR_MalT"/>
    <property type="match status" value="1"/>
</dbReference>
<dbReference type="PROSITE" id="PS50043">
    <property type="entry name" value="HTH_LUXR_2"/>
    <property type="match status" value="1"/>
</dbReference>
<dbReference type="Pfam" id="PF13191">
    <property type="entry name" value="AAA_16"/>
    <property type="match status" value="1"/>
</dbReference>
<dbReference type="CDD" id="cd06170">
    <property type="entry name" value="LuxR_C_like"/>
    <property type="match status" value="1"/>
</dbReference>
<keyword evidence="2" id="KW-0238">DNA-binding</keyword>
<keyword evidence="6" id="KW-1185">Reference proteome</keyword>
<dbReference type="PANTHER" id="PTHR44688:SF16">
    <property type="entry name" value="DNA-BINDING TRANSCRIPTIONAL ACTIVATOR DEVR_DOSR"/>
    <property type="match status" value="1"/>
</dbReference>
<sequence>MPATERPAQGPVLSWSGDPLLATKFAPPAVPPALVARTRLLDALSAGVRGPLTLVAGPAGAGKSAACAAWVRAGAAPGPVAWLTLDPGDGAPGVFWSYVVEALRRAVPGRLSDLPVPACPGRVASSLLVRLAAALEGPAEPVVLVLDGFEKVTGRQVPAGLDFLLAHAGAGFHLVVSSRVDPLLPLHRYRAEGRLTEIRGGALAFTPDETALLLRAHDLVVRDEAVRDEVVQGLTRRTEGWAAGLRLCVLALQGCGDPAGFVRSFAASERAVSDYLLTEVLDAQPAGVRELLLRSSILDRVDPAVVDALTGRPGAEAVLERLGRDSVFLEPVPGTDCYRLHPLFAGVLRRRLHLRHPALVPRLHGRAARRLASAGRPAEALQHAVQAGQWRFAASEAVRGLLVTDLLVGPETSRIEQTFSRMPASVSGAEPALVAAACRLVRHDGPGCRARLRPAEDAARQGRPEAVTPEFRLTLALLRLLSLPYGPCEGPGAGEEVGEEVGEEAAAVAADPTLRPTAEHIGAHPGLEALRLQGLARTLLGCGPLDAARRTLAEAVGACPPATAVRLRHTCLGLLALAESADGALTAAEDHALGALAVADRHGLPPDLRSGAGHLALAAVALDQGDAEAARRRAEEAARCPDTRSDPLLSTREATLRCQVELAHGRWEAAARVLAGRVSAAEPWPAQQLALARAGVAQARGDHRAAVAALRGGGAGAAALVALARSRLAMGSTGRALALLGRAENTPHAGMADRVAARLLRAQAAVAQGEKATAERLVGDALDAARPQRLRRPFAEAGPWLPYLLERSGGAAALRARSGWLTERAPGNGCPFPGSLQPLSARERDVLACVQRMMSADEIAAELGLSVNTVKTHLRSVYRKLCVSRRRDAVERGRELRLL</sequence>
<protein>
    <submittedName>
        <fullName evidence="5">LuxR family transcriptional regulator</fullName>
    </submittedName>
</protein>
<dbReference type="Pfam" id="PF00196">
    <property type="entry name" value="GerE"/>
    <property type="match status" value="1"/>
</dbReference>
<evidence type="ECO:0000256" key="2">
    <source>
        <dbReference type="ARBA" id="ARBA00023125"/>
    </source>
</evidence>
<dbReference type="Gene3D" id="1.25.40.10">
    <property type="entry name" value="Tetratricopeptide repeat domain"/>
    <property type="match status" value="1"/>
</dbReference>
<dbReference type="EMBL" id="BAAASL010000009">
    <property type="protein sequence ID" value="GAA2716833.1"/>
    <property type="molecule type" value="Genomic_DNA"/>
</dbReference>
<dbReference type="SUPFAM" id="SSF52540">
    <property type="entry name" value="P-loop containing nucleoside triphosphate hydrolases"/>
    <property type="match status" value="1"/>
</dbReference>
<organism evidence="5 6">
    <name type="scientific">Streptomyces luteosporeus</name>
    <dbReference type="NCBI Taxonomy" id="173856"/>
    <lineage>
        <taxon>Bacteria</taxon>
        <taxon>Bacillati</taxon>
        <taxon>Actinomycetota</taxon>
        <taxon>Actinomycetes</taxon>
        <taxon>Kitasatosporales</taxon>
        <taxon>Streptomycetaceae</taxon>
        <taxon>Streptomyces</taxon>
    </lineage>
</organism>
<dbReference type="SMART" id="SM00421">
    <property type="entry name" value="HTH_LUXR"/>
    <property type="match status" value="1"/>
</dbReference>
<evidence type="ECO:0000256" key="3">
    <source>
        <dbReference type="ARBA" id="ARBA00023163"/>
    </source>
</evidence>
<reference evidence="6" key="1">
    <citation type="journal article" date="2019" name="Int. J. Syst. Evol. Microbiol.">
        <title>The Global Catalogue of Microorganisms (GCM) 10K type strain sequencing project: providing services to taxonomists for standard genome sequencing and annotation.</title>
        <authorList>
            <consortium name="The Broad Institute Genomics Platform"/>
            <consortium name="The Broad Institute Genome Sequencing Center for Infectious Disease"/>
            <person name="Wu L."/>
            <person name="Ma J."/>
        </authorList>
    </citation>
    <scope>NUCLEOTIDE SEQUENCE [LARGE SCALE GENOMIC DNA]</scope>
    <source>
        <strain evidence="6">JCM 4542</strain>
    </source>
</reference>